<feature type="compositionally biased region" description="Polar residues" evidence="1">
    <location>
        <begin position="84"/>
        <end position="98"/>
    </location>
</feature>
<gene>
    <name evidence="2" type="ORF">P171DRAFT_272923</name>
</gene>
<protein>
    <submittedName>
        <fullName evidence="2">Uncharacterized protein</fullName>
    </submittedName>
</protein>
<dbReference type="AlphaFoldDB" id="A0A9P4UDU5"/>
<reference evidence="2" key="1">
    <citation type="journal article" date="2020" name="Stud. Mycol.">
        <title>101 Dothideomycetes genomes: a test case for predicting lifestyles and emergence of pathogens.</title>
        <authorList>
            <person name="Haridas S."/>
            <person name="Albert R."/>
            <person name="Binder M."/>
            <person name="Bloem J."/>
            <person name="Labutti K."/>
            <person name="Salamov A."/>
            <person name="Andreopoulos B."/>
            <person name="Baker S."/>
            <person name="Barry K."/>
            <person name="Bills G."/>
            <person name="Bluhm B."/>
            <person name="Cannon C."/>
            <person name="Castanera R."/>
            <person name="Culley D."/>
            <person name="Daum C."/>
            <person name="Ezra D."/>
            <person name="Gonzalez J."/>
            <person name="Henrissat B."/>
            <person name="Kuo A."/>
            <person name="Liang C."/>
            <person name="Lipzen A."/>
            <person name="Lutzoni F."/>
            <person name="Magnuson J."/>
            <person name="Mondo S."/>
            <person name="Nolan M."/>
            <person name="Ohm R."/>
            <person name="Pangilinan J."/>
            <person name="Park H.-J."/>
            <person name="Ramirez L."/>
            <person name="Alfaro M."/>
            <person name="Sun H."/>
            <person name="Tritt A."/>
            <person name="Yoshinaga Y."/>
            <person name="Zwiers L.-H."/>
            <person name="Turgeon B."/>
            <person name="Goodwin S."/>
            <person name="Spatafora J."/>
            <person name="Crous P."/>
            <person name="Grigoriev I."/>
        </authorList>
    </citation>
    <scope>NUCLEOTIDE SEQUENCE</scope>
    <source>
        <strain evidence="2">CBS 690.94</strain>
    </source>
</reference>
<name>A0A9P4UDU5_9PLEO</name>
<proteinExistence type="predicted"/>
<dbReference type="OrthoDB" id="3862662at2759"/>
<evidence type="ECO:0000256" key="1">
    <source>
        <dbReference type="SAM" id="MobiDB-lite"/>
    </source>
</evidence>
<evidence type="ECO:0000313" key="3">
    <source>
        <dbReference type="Proteomes" id="UP000799764"/>
    </source>
</evidence>
<dbReference type="EMBL" id="MU001499">
    <property type="protein sequence ID" value="KAF2445763.1"/>
    <property type="molecule type" value="Genomic_DNA"/>
</dbReference>
<feature type="region of interest" description="Disordered" evidence="1">
    <location>
        <begin position="83"/>
        <end position="146"/>
    </location>
</feature>
<feature type="compositionally biased region" description="Polar residues" evidence="1">
    <location>
        <begin position="121"/>
        <end position="139"/>
    </location>
</feature>
<sequence>MNSLEDRLAETEAALYSALATIRPINNDTVALHQLLTNVTDPVARERSKIEKQDEWKRLPLRSGEQLDAWFEEKSRPDYHLQHTRSSLNGHSPITQTEELACSEAADTVPASREPPAADNAATSHTPANAHLPTQSQDPAQWRNYF</sequence>
<evidence type="ECO:0000313" key="2">
    <source>
        <dbReference type="EMBL" id="KAF2445763.1"/>
    </source>
</evidence>
<organism evidence="2 3">
    <name type="scientific">Karstenula rhodostoma CBS 690.94</name>
    <dbReference type="NCBI Taxonomy" id="1392251"/>
    <lineage>
        <taxon>Eukaryota</taxon>
        <taxon>Fungi</taxon>
        <taxon>Dikarya</taxon>
        <taxon>Ascomycota</taxon>
        <taxon>Pezizomycotina</taxon>
        <taxon>Dothideomycetes</taxon>
        <taxon>Pleosporomycetidae</taxon>
        <taxon>Pleosporales</taxon>
        <taxon>Massarineae</taxon>
        <taxon>Didymosphaeriaceae</taxon>
        <taxon>Karstenula</taxon>
    </lineage>
</organism>
<accession>A0A9P4UDU5</accession>
<comment type="caution">
    <text evidence="2">The sequence shown here is derived from an EMBL/GenBank/DDBJ whole genome shotgun (WGS) entry which is preliminary data.</text>
</comment>
<dbReference type="Proteomes" id="UP000799764">
    <property type="component" value="Unassembled WGS sequence"/>
</dbReference>
<keyword evidence="3" id="KW-1185">Reference proteome</keyword>